<dbReference type="EnsemblMetazoa" id="GPPI044004-RA">
    <property type="protein sequence ID" value="GPPI044004-PA"/>
    <property type="gene ID" value="GPPI044004"/>
</dbReference>
<evidence type="ECO:0000313" key="2">
    <source>
        <dbReference type="EnsemblMetazoa" id="GPPI044004-PA"/>
    </source>
</evidence>
<keyword evidence="3" id="KW-1185">Reference proteome</keyword>
<dbReference type="EMBL" id="JXJN01022483">
    <property type="status" value="NOT_ANNOTATED_CDS"/>
    <property type="molecule type" value="Genomic_DNA"/>
</dbReference>
<sequence>MLTEGGEPRRLPPIGDHDLRRIGGSGGKRGLPPAPIVRRPPKSVEECGGPCSGELGRPLSIVWRGVTRPRPMLSSISREDGPGDRRRICGDNGELNSLIIRNLVGLLTKYYNRITNVEVKSAYSKSVICKILTATANAMYGDLNQHDNSFYLYLPRYNLKLQTFFSSI</sequence>
<feature type="region of interest" description="Disordered" evidence="1">
    <location>
        <begin position="1"/>
        <end position="49"/>
    </location>
</feature>
<evidence type="ECO:0000313" key="3">
    <source>
        <dbReference type="Proteomes" id="UP000092460"/>
    </source>
</evidence>
<dbReference type="VEuPathDB" id="VectorBase:GPPI044004"/>
<organism evidence="2 3">
    <name type="scientific">Glossina palpalis gambiensis</name>
    <dbReference type="NCBI Taxonomy" id="67801"/>
    <lineage>
        <taxon>Eukaryota</taxon>
        <taxon>Metazoa</taxon>
        <taxon>Ecdysozoa</taxon>
        <taxon>Arthropoda</taxon>
        <taxon>Hexapoda</taxon>
        <taxon>Insecta</taxon>
        <taxon>Pterygota</taxon>
        <taxon>Neoptera</taxon>
        <taxon>Endopterygota</taxon>
        <taxon>Diptera</taxon>
        <taxon>Brachycera</taxon>
        <taxon>Muscomorpha</taxon>
        <taxon>Hippoboscoidea</taxon>
        <taxon>Glossinidae</taxon>
        <taxon>Glossina</taxon>
    </lineage>
</organism>
<reference evidence="3" key="1">
    <citation type="submission" date="2015-01" db="EMBL/GenBank/DDBJ databases">
        <authorList>
            <person name="Aksoy S."/>
            <person name="Warren W."/>
            <person name="Wilson R.K."/>
        </authorList>
    </citation>
    <scope>NUCLEOTIDE SEQUENCE [LARGE SCALE GENOMIC DNA]</scope>
    <source>
        <strain evidence="3">IAEA</strain>
    </source>
</reference>
<protein>
    <submittedName>
        <fullName evidence="2">Uncharacterized protein</fullName>
    </submittedName>
</protein>
<dbReference type="Proteomes" id="UP000092460">
    <property type="component" value="Unassembled WGS sequence"/>
</dbReference>
<proteinExistence type="predicted"/>
<reference evidence="2" key="2">
    <citation type="submission" date="2020-05" db="UniProtKB">
        <authorList>
            <consortium name="EnsemblMetazoa"/>
        </authorList>
    </citation>
    <scope>IDENTIFICATION</scope>
    <source>
        <strain evidence="2">IAEA</strain>
    </source>
</reference>
<accession>A0A1B0BY54</accession>
<feature type="compositionally biased region" description="Basic and acidic residues" evidence="1">
    <location>
        <begin position="1"/>
        <end position="21"/>
    </location>
</feature>
<dbReference type="AlphaFoldDB" id="A0A1B0BY54"/>
<evidence type="ECO:0000256" key="1">
    <source>
        <dbReference type="SAM" id="MobiDB-lite"/>
    </source>
</evidence>
<name>A0A1B0BY54_9MUSC</name>